<keyword evidence="1" id="KW-0596">Phosphopantetheine</keyword>
<reference evidence="4 5" key="1">
    <citation type="submission" date="2019-02" db="EMBL/GenBank/DDBJ databases">
        <title>Deep-cultivation of Planctomycetes and their phenomic and genomic characterization uncovers novel biology.</title>
        <authorList>
            <person name="Wiegand S."/>
            <person name="Jogler M."/>
            <person name="Boedeker C."/>
            <person name="Pinto D."/>
            <person name="Vollmers J."/>
            <person name="Rivas-Marin E."/>
            <person name="Kohn T."/>
            <person name="Peeters S.H."/>
            <person name="Heuer A."/>
            <person name="Rast P."/>
            <person name="Oberbeckmann S."/>
            <person name="Bunk B."/>
            <person name="Jeske O."/>
            <person name="Meyerdierks A."/>
            <person name="Storesund J.E."/>
            <person name="Kallscheuer N."/>
            <person name="Luecker S."/>
            <person name="Lage O.M."/>
            <person name="Pohl T."/>
            <person name="Merkel B.J."/>
            <person name="Hornburger P."/>
            <person name="Mueller R.-W."/>
            <person name="Bruemmer F."/>
            <person name="Labrenz M."/>
            <person name="Spormann A.M."/>
            <person name="Op Den Camp H."/>
            <person name="Overmann J."/>
            <person name="Amann R."/>
            <person name="Jetten M.S.M."/>
            <person name="Mascher T."/>
            <person name="Medema M.H."/>
            <person name="Devos D.P."/>
            <person name="Kaster A.-K."/>
            <person name="Ovreas L."/>
            <person name="Rohde M."/>
            <person name="Galperin M.Y."/>
            <person name="Jogler C."/>
        </authorList>
    </citation>
    <scope>NUCLEOTIDE SEQUENCE [LARGE SCALE GENOMIC DNA]</scope>
    <source>
        <strain evidence="4 5">Poly59</strain>
    </source>
</reference>
<dbReference type="EMBL" id="SJPX01000005">
    <property type="protein sequence ID" value="TWU48324.1"/>
    <property type="molecule type" value="Genomic_DNA"/>
</dbReference>
<dbReference type="PANTHER" id="PTHR45527">
    <property type="entry name" value="NONRIBOSOMAL PEPTIDE SYNTHETASE"/>
    <property type="match status" value="1"/>
</dbReference>
<dbReference type="PROSITE" id="PS00012">
    <property type="entry name" value="PHOSPHOPANTETHEINE"/>
    <property type="match status" value="1"/>
</dbReference>
<dbReference type="InterPro" id="IPR029058">
    <property type="entry name" value="AB_hydrolase_fold"/>
</dbReference>
<dbReference type="SUPFAM" id="SSF47336">
    <property type="entry name" value="ACP-like"/>
    <property type="match status" value="1"/>
</dbReference>
<dbReference type="AlphaFoldDB" id="A0A5C6EIJ6"/>
<evidence type="ECO:0000256" key="2">
    <source>
        <dbReference type="ARBA" id="ARBA00022553"/>
    </source>
</evidence>
<dbReference type="Pfam" id="PF13193">
    <property type="entry name" value="AMP-binding_C"/>
    <property type="match status" value="1"/>
</dbReference>
<sequence length="909" mass="101616">MAGRYETDDAVVAEELIAFPILWMRQWTQTPDRTAIVSEDGQWTYSQLDAMANAIAMRLRLTGIGPRQCVGMCVDRSPEAIAAMIAVMKLGAIFVPLDPEYPVDRLRYMVSDAAIATILGHPHYEEPIGKKLVGDEASLCQWINCDSAFVASDAVSETDLLFPSISPDDLAYIMYTSGSTGKPKGVEIQHSALATYCFADIECYQISPDDRTLQFSTLNFDIAIEEIFPPLLTGGCVVVRPRERANDRNELSSLVDRFDVTAIHLATAYWHQWVDLMVATGAKVPASIRLMIVTGEKVSVQHYRRWQHLCDHPVLWCNAYGPTEATVSATVFIPNDQFDAANMPIGKPMKRYEAFILDKDRKVLGEGETGQLFLAGPALALGYHNRPDLTEAAFIETDINGHSRRLYRTGDVARWLPDGNIDFGGRMDHQIKLGSYRIEPAEIEAVVNEHERVLESLVSYDEVDGKKYLVAYVAVEQANHRKEDSARDIANFLRQKLPAYMVPTRYVFIKSFPKTINGKIDRPQLPSPSEGVVPRDDAYVAPRSDVERYLVELWQDVLNVPEIGIHDDFFLLGGSSLLVTQVVARLTTERNVELPVRDFFANPTIAASARHLEQLTSGCGPNQSSQDSDEDIRVFRNQLPMVDADYFVSGADRLYAVRYSPRSKSIGAGSTGRAIVMCHSIGHEYARGHRNLQQLAIQLCKAGHEVLRFDYASTGNSEGDCEKLTADLMRQNLVDAKNFLVTRTGIENVSAIGLRIGATIAATVDPETFDRVVLWDPVVSGQRFLETVDRFHHEALTSLSRFNVVREAGPIDQCYGQRMSSEKRVSLSGLCLDQASSLDEKYTTVLTDHWDTSEEAAQWLARQVRDQRYVIQTADVAAWDESRYTESAFSSPESFRAILNQFGRPERAQ</sequence>
<accession>A0A5C6EIJ6</accession>
<dbReference type="Gene3D" id="3.40.50.1820">
    <property type="entry name" value="alpha/beta hydrolase"/>
    <property type="match status" value="1"/>
</dbReference>
<dbReference type="Gene3D" id="3.40.50.980">
    <property type="match status" value="2"/>
</dbReference>
<dbReference type="InterPro" id="IPR025110">
    <property type="entry name" value="AMP-bd_C"/>
</dbReference>
<dbReference type="SMART" id="SM00823">
    <property type="entry name" value="PKS_PP"/>
    <property type="match status" value="1"/>
</dbReference>
<gene>
    <name evidence="4" type="primary">grsB</name>
    <name evidence="4" type="ORF">Poly59_51700</name>
</gene>
<dbReference type="PROSITE" id="PS00455">
    <property type="entry name" value="AMP_BINDING"/>
    <property type="match status" value="1"/>
</dbReference>
<dbReference type="InterPro" id="IPR045851">
    <property type="entry name" value="AMP-bd_C_sf"/>
</dbReference>
<dbReference type="Gene3D" id="2.30.38.10">
    <property type="entry name" value="Luciferase, Domain 3"/>
    <property type="match status" value="1"/>
</dbReference>
<evidence type="ECO:0000313" key="4">
    <source>
        <dbReference type="EMBL" id="TWU48324.1"/>
    </source>
</evidence>
<dbReference type="FunFam" id="3.40.50.980:FF:000001">
    <property type="entry name" value="Non-ribosomal peptide synthetase"/>
    <property type="match status" value="1"/>
</dbReference>
<dbReference type="InterPro" id="IPR020806">
    <property type="entry name" value="PKS_PP-bd"/>
</dbReference>
<dbReference type="InterPro" id="IPR000873">
    <property type="entry name" value="AMP-dep_synth/lig_dom"/>
</dbReference>
<comment type="caution">
    <text evidence="4">The sequence shown here is derived from an EMBL/GenBank/DDBJ whole genome shotgun (WGS) entry which is preliminary data.</text>
</comment>
<dbReference type="InterPro" id="IPR006162">
    <property type="entry name" value="Ppantetheine_attach_site"/>
</dbReference>
<dbReference type="Proteomes" id="UP000317977">
    <property type="component" value="Unassembled WGS sequence"/>
</dbReference>
<dbReference type="NCBIfam" id="TIGR01733">
    <property type="entry name" value="AA-adenyl-dom"/>
    <property type="match status" value="1"/>
</dbReference>
<feature type="domain" description="Carrier" evidence="3">
    <location>
        <begin position="541"/>
        <end position="616"/>
    </location>
</feature>
<dbReference type="GO" id="GO:0072330">
    <property type="term" value="P:monocarboxylic acid biosynthetic process"/>
    <property type="evidence" value="ECO:0007669"/>
    <property type="project" value="UniProtKB-ARBA"/>
</dbReference>
<organism evidence="4 5">
    <name type="scientific">Rubripirellula reticaptiva</name>
    <dbReference type="NCBI Taxonomy" id="2528013"/>
    <lineage>
        <taxon>Bacteria</taxon>
        <taxon>Pseudomonadati</taxon>
        <taxon>Planctomycetota</taxon>
        <taxon>Planctomycetia</taxon>
        <taxon>Pirellulales</taxon>
        <taxon>Pirellulaceae</taxon>
        <taxon>Rubripirellula</taxon>
    </lineage>
</organism>
<dbReference type="Gene3D" id="1.10.1200.10">
    <property type="entry name" value="ACP-like"/>
    <property type="match status" value="1"/>
</dbReference>
<name>A0A5C6EIJ6_9BACT</name>
<keyword evidence="5" id="KW-1185">Reference proteome</keyword>
<dbReference type="Gene3D" id="3.30.300.30">
    <property type="match status" value="1"/>
</dbReference>
<dbReference type="FunFam" id="3.40.50.12780:FF:000012">
    <property type="entry name" value="Non-ribosomal peptide synthetase"/>
    <property type="match status" value="1"/>
</dbReference>
<dbReference type="GO" id="GO:0043041">
    <property type="term" value="P:amino acid activation for nonribosomal peptide biosynthetic process"/>
    <property type="evidence" value="ECO:0007669"/>
    <property type="project" value="TreeGrafter"/>
</dbReference>
<dbReference type="InterPro" id="IPR020845">
    <property type="entry name" value="AMP-binding_CS"/>
</dbReference>
<dbReference type="InterPro" id="IPR009081">
    <property type="entry name" value="PP-bd_ACP"/>
</dbReference>
<dbReference type="GO" id="GO:0044550">
    <property type="term" value="P:secondary metabolite biosynthetic process"/>
    <property type="evidence" value="ECO:0007669"/>
    <property type="project" value="TreeGrafter"/>
</dbReference>
<dbReference type="PROSITE" id="PS50075">
    <property type="entry name" value="CARRIER"/>
    <property type="match status" value="1"/>
</dbReference>
<dbReference type="SUPFAM" id="SSF56801">
    <property type="entry name" value="Acetyl-CoA synthetase-like"/>
    <property type="match status" value="1"/>
</dbReference>
<keyword evidence="2" id="KW-0597">Phosphoprotein</keyword>
<evidence type="ECO:0000313" key="5">
    <source>
        <dbReference type="Proteomes" id="UP000317977"/>
    </source>
</evidence>
<dbReference type="PANTHER" id="PTHR45527:SF1">
    <property type="entry name" value="FATTY ACID SYNTHASE"/>
    <property type="match status" value="1"/>
</dbReference>
<dbReference type="PRINTS" id="PR00154">
    <property type="entry name" value="AMPBINDING"/>
</dbReference>
<dbReference type="SUPFAM" id="SSF53474">
    <property type="entry name" value="alpha/beta-Hydrolases"/>
    <property type="match status" value="1"/>
</dbReference>
<dbReference type="CDD" id="cd17649">
    <property type="entry name" value="A_NRPS_PvdJ-like"/>
    <property type="match status" value="1"/>
</dbReference>
<dbReference type="Pfam" id="PF00550">
    <property type="entry name" value="PP-binding"/>
    <property type="match status" value="1"/>
</dbReference>
<protein>
    <submittedName>
        <fullName evidence="4">Gramicidin S synthase 2</fullName>
    </submittedName>
</protein>
<dbReference type="FunFam" id="1.10.1200.10:FF:000016">
    <property type="entry name" value="Non-ribosomal peptide synthase"/>
    <property type="match status" value="1"/>
</dbReference>
<proteinExistence type="predicted"/>
<dbReference type="InterPro" id="IPR020459">
    <property type="entry name" value="AMP-binding"/>
</dbReference>
<dbReference type="Pfam" id="PF00501">
    <property type="entry name" value="AMP-binding"/>
    <property type="match status" value="1"/>
</dbReference>
<dbReference type="GO" id="GO:0031177">
    <property type="term" value="F:phosphopantetheine binding"/>
    <property type="evidence" value="ECO:0007669"/>
    <property type="project" value="InterPro"/>
</dbReference>
<evidence type="ECO:0000256" key="1">
    <source>
        <dbReference type="ARBA" id="ARBA00022450"/>
    </source>
</evidence>
<evidence type="ECO:0000259" key="3">
    <source>
        <dbReference type="PROSITE" id="PS50075"/>
    </source>
</evidence>
<dbReference type="GO" id="GO:0005737">
    <property type="term" value="C:cytoplasm"/>
    <property type="evidence" value="ECO:0007669"/>
    <property type="project" value="TreeGrafter"/>
</dbReference>
<dbReference type="InterPro" id="IPR036736">
    <property type="entry name" value="ACP-like_sf"/>
</dbReference>
<dbReference type="InterPro" id="IPR010071">
    <property type="entry name" value="AA_adenyl_dom"/>
</dbReference>